<reference evidence="3" key="2">
    <citation type="submission" date="2021-02" db="EMBL/GenBank/DDBJ databases">
        <title>Aspergillus puulaauensis MK2 genome sequence.</title>
        <authorList>
            <person name="Futagami T."/>
            <person name="Mori K."/>
            <person name="Kadooka C."/>
            <person name="Tanaka T."/>
        </authorList>
    </citation>
    <scope>NUCLEOTIDE SEQUENCE</scope>
    <source>
        <strain evidence="3">MK2</strain>
    </source>
</reference>
<dbReference type="KEGG" id="apuu:APUU_40438S"/>
<dbReference type="EMBL" id="AP024446">
    <property type="protein sequence ID" value="BCS23994.1"/>
    <property type="molecule type" value="Genomic_DNA"/>
</dbReference>
<dbReference type="GO" id="GO:0005737">
    <property type="term" value="C:cytoplasm"/>
    <property type="evidence" value="ECO:0007669"/>
    <property type="project" value="TreeGrafter"/>
</dbReference>
<evidence type="ECO:0000313" key="4">
    <source>
        <dbReference type="Proteomes" id="UP000654913"/>
    </source>
</evidence>
<dbReference type="GeneID" id="64973999"/>
<protein>
    <recommendedName>
        <fullName evidence="2">WIBG Mago-binding domain-containing protein</fullName>
    </recommendedName>
</protein>
<feature type="compositionally biased region" description="Basic and acidic residues" evidence="1">
    <location>
        <begin position="48"/>
        <end position="64"/>
    </location>
</feature>
<keyword evidence="4" id="KW-1185">Reference proteome</keyword>
<dbReference type="Pfam" id="PF09282">
    <property type="entry name" value="Mago-bind"/>
    <property type="match status" value="1"/>
</dbReference>
<dbReference type="InterPro" id="IPR036348">
    <property type="entry name" value="WIBG_N_sf"/>
</dbReference>
<organism evidence="3 4">
    <name type="scientific">Aspergillus puulaauensis</name>
    <dbReference type="NCBI Taxonomy" id="1220207"/>
    <lineage>
        <taxon>Eukaryota</taxon>
        <taxon>Fungi</taxon>
        <taxon>Dikarya</taxon>
        <taxon>Ascomycota</taxon>
        <taxon>Pezizomycotina</taxon>
        <taxon>Eurotiomycetes</taxon>
        <taxon>Eurotiomycetidae</taxon>
        <taxon>Eurotiales</taxon>
        <taxon>Aspergillaceae</taxon>
        <taxon>Aspergillus</taxon>
    </lineage>
</organism>
<dbReference type="SMART" id="SM01273">
    <property type="entry name" value="Mago-bind"/>
    <property type="match status" value="1"/>
</dbReference>
<accession>A0A7R8ALI3</accession>
<dbReference type="GO" id="GO:0003723">
    <property type="term" value="F:RNA binding"/>
    <property type="evidence" value="ECO:0007669"/>
    <property type="project" value="TreeGrafter"/>
</dbReference>
<evidence type="ECO:0000259" key="2">
    <source>
        <dbReference type="SMART" id="SM01273"/>
    </source>
</evidence>
<dbReference type="PANTHER" id="PTHR22959:SF0">
    <property type="entry name" value="PARTNER OF Y14 AND MAGO"/>
    <property type="match status" value="1"/>
</dbReference>
<feature type="region of interest" description="Disordered" evidence="1">
    <location>
        <begin position="1"/>
        <end position="185"/>
    </location>
</feature>
<feature type="compositionally biased region" description="Basic residues" evidence="1">
    <location>
        <begin position="97"/>
        <end position="108"/>
    </location>
</feature>
<dbReference type="GO" id="GO:0035145">
    <property type="term" value="C:exon-exon junction complex"/>
    <property type="evidence" value="ECO:0007669"/>
    <property type="project" value="TreeGrafter"/>
</dbReference>
<dbReference type="Proteomes" id="UP000654913">
    <property type="component" value="Chromosome 4"/>
</dbReference>
<gene>
    <name evidence="3" type="ORF">APUU_40438S</name>
</gene>
<feature type="compositionally biased region" description="Basic and acidic residues" evidence="1">
    <location>
        <begin position="209"/>
        <end position="222"/>
    </location>
</feature>
<dbReference type="PANTHER" id="PTHR22959">
    <property type="entry name" value="PYM PROTEIN"/>
    <property type="match status" value="1"/>
</dbReference>
<reference evidence="3" key="1">
    <citation type="submission" date="2021-01" db="EMBL/GenBank/DDBJ databases">
        <authorList>
            <consortium name="Aspergillus puulaauensis MK2 genome sequencing consortium"/>
            <person name="Kazuki M."/>
            <person name="Futagami T."/>
        </authorList>
    </citation>
    <scope>NUCLEOTIDE SEQUENCE</scope>
    <source>
        <strain evidence="3">MK2</strain>
    </source>
</reference>
<sequence>MASPNTSGTVTRSGITTDSVTGERYIPSSVRADGSKRKEIKVRPGYRPPEDVELYKNRAAEAWKNRGKSGVPGAVPGAESLKDDDTTKPGSAASNKNAKRREAKKKAKATQDDTDTPNGRDISQIEDWRAAPSGGDTKQPDGSEAAAAPVDPEVEQEKKARNLKKKLKQARDLKDKKIKGEALLPEQLEKVIKIQELIRQLDSLGFDANGEKKEGEEEKQEK</sequence>
<proteinExistence type="predicted"/>
<dbReference type="OrthoDB" id="21625at2759"/>
<feature type="region of interest" description="Disordered" evidence="1">
    <location>
        <begin position="203"/>
        <end position="222"/>
    </location>
</feature>
<dbReference type="GO" id="GO:1903259">
    <property type="term" value="P:exon-exon junction complex disassembly"/>
    <property type="evidence" value="ECO:0007669"/>
    <property type="project" value="InterPro"/>
</dbReference>
<dbReference type="InterPro" id="IPR015362">
    <property type="entry name" value="WIBG_mago-bd"/>
</dbReference>
<dbReference type="AlphaFoldDB" id="A0A7R8ALI3"/>
<evidence type="ECO:0000256" key="1">
    <source>
        <dbReference type="SAM" id="MobiDB-lite"/>
    </source>
</evidence>
<feature type="compositionally biased region" description="Basic and acidic residues" evidence="1">
    <location>
        <begin position="169"/>
        <end position="180"/>
    </location>
</feature>
<evidence type="ECO:0000313" key="3">
    <source>
        <dbReference type="EMBL" id="BCS23994.1"/>
    </source>
</evidence>
<dbReference type="InterPro" id="IPR039333">
    <property type="entry name" value="PYM1"/>
</dbReference>
<dbReference type="SUPFAM" id="SSF101931">
    <property type="entry name" value="Pym (Within the bgcn gene intron protein, WIBG), N-terminal domain"/>
    <property type="match status" value="1"/>
</dbReference>
<dbReference type="RefSeq" id="XP_041556188.1">
    <property type="nucleotide sequence ID" value="XM_041703510.1"/>
</dbReference>
<feature type="domain" description="WIBG Mago-binding" evidence="2">
    <location>
        <begin position="22"/>
        <end position="48"/>
    </location>
</feature>
<name>A0A7R8ALI3_9EURO</name>
<feature type="compositionally biased region" description="Polar residues" evidence="1">
    <location>
        <begin position="1"/>
        <end position="20"/>
    </location>
</feature>